<name>A0A846ZGB1_9LACO</name>
<keyword evidence="1 2" id="KW-0238">DNA-binding</keyword>
<dbReference type="Gene3D" id="1.10.357.10">
    <property type="entry name" value="Tetracycline Repressor, domain 2"/>
    <property type="match status" value="1"/>
</dbReference>
<gene>
    <name evidence="4" type="ORF">HF966_03630</name>
</gene>
<dbReference type="InterPro" id="IPR039532">
    <property type="entry name" value="TetR_C_Firmicutes"/>
</dbReference>
<proteinExistence type="predicted"/>
<evidence type="ECO:0000313" key="4">
    <source>
        <dbReference type="EMBL" id="NKZ18265.1"/>
    </source>
</evidence>
<dbReference type="Pfam" id="PF14278">
    <property type="entry name" value="TetR_C_8"/>
    <property type="match status" value="1"/>
</dbReference>
<comment type="caution">
    <text evidence="4">The sequence shown here is derived from an EMBL/GenBank/DDBJ whole genome shotgun (WGS) entry which is preliminary data.</text>
</comment>
<dbReference type="PROSITE" id="PS50977">
    <property type="entry name" value="HTH_TETR_2"/>
    <property type="match status" value="1"/>
</dbReference>
<accession>A0A846ZGB1</accession>
<dbReference type="Proteomes" id="UP000590460">
    <property type="component" value="Unassembled WGS sequence"/>
</dbReference>
<evidence type="ECO:0000256" key="2">
    <source>
        <dbReference type="PROSITE-ProRule" id="PRU00335"/>
    </source>
</evidence>
<dbReference type="SUPFAM" id="SSF46689">
    <property type="entry name" value="Homeodomain-like"/>
    <property type="match status" value="1"/>
</dbReference>
<sequence length="185" mass="20971">MVSQAELALAAALKNLVKHQPLDKITIEALSETAHVNRNTFYYHFSDIYDLLKWTFEHDVILQLQGDLSAKNWSEKYDLALTYVIDNQQLCLEALHSQRRDLLEKFLFELCAQMVHSVLLTIDDTIPADLSADLIDFYGSAIASQIIKWLITDCRAPKDLLVTRATAILDGTIEFITAKNQPSAF</sequence>
<evidence type="ECO:0000313" key="5">
    <source>
        <dbReference type="Proteomes" id="UP000590460"/>
    </source>
</evidence>
<dbReference type="AlphaFoldDB" id="A0A846ZGB1"/>
<feature type="DNA-binding region" description="H-T-H motif" evidence="2">
    <location>
        <begin position="26"/>
        <end position="45"/>
    </location>
</feature>
<reference evidence="4 5" key="1">
    <citation type="submission" date="2020-04" db="EMBL/GenBank/DDBJ databases">
        <title>MicrobeNet Type strains.</title>
        <authorList>
            <person name="Nicholson A.C."/>
        </authorList>
    </citation>
    <scope>NUCLEOTIDE SEQUENCE [LARGE SCALE GENOMIC DNA]</scope>
    <source>
        <strain evidence="4 5">CCUG 54536</strain>
    </source>
</reference>
<organism evidence="4 5">
    <name type="scientific">Leuconostoc holzapfelii</name>
    <dbReference type="NCBI Taxonomy" id="434464"/>
    <lineage>
        <taxon>Bacteria</taxon>
        <taxon>Bacillati</taxon>
        <taxon>Bacillota</taxon>
        <taxon>Bacilli</taxon>
        <taxon>Lactobacillales</taxon>
        <taxon>Lactobacillaceae</taxon>
        <taxon>Leuconostoc</taxon>
    </lineage>
</organism>
<dbReference type="InterPro" id="IPR009057">
    <property type="entry name" value="Homeodomain-like_sf"/>
</dbReference>
<protein>
    <submittedName>
        <fullName evidence="4">TetR family transcriptional regulator</fullName>
    </submittedName>
</protein>
<feature type="domain" description="HTH tetR-type" evidence="3">
    <location>
        <begin position="3"/>
        <end position="63"/>
    </location>
</feature>
<evidence type="ECO:0000259" key="3">
    <source>
        <dbReference type="PROSITE" id="PS50977"/>
    </source>
</evidence>
<dbReference type="GO" id="GO:0003677">
    <property type="term" value="F:DNA binding"/>
    <property type="evidence" value="ECO:0007669"/>
    <property type="project" value="UniProtKB-UniRule"/>
</dbReference>
<dbReference type="EMBL" id="JAAXPO010000003">
    <property type="protein sequence ID" value="NKZ18265.1"/>
    <property type="molecule type" value="Genomic_DNA"/>
</dbReference>
<evidence type="ECO:0000256" key="1">
    <source>
        <dbReference type="ARBA" id="ARBA00023125"/>
    </source>
</evidence>
<dbReference type="RefSeq" id="WP_168676351.1">
    <property type="nucleotide sequence ID" value="NZ_BPKV01000004.1"/>
</dbReference>
<dbReference type="InterPro" id="IPR001647">
    <property type="entry name" value="HTH_TetR"/>
</dbReference>
<dbReference type="Pfam" id="PF00440">
    <property type="entry name" value="TetR_N"/>
    <property type="match status" value="1"/>
</dbReference>